<accession>A0AAN7H6F1</accession>
<comment type="caution">
    <text evidence="1">The sequence shown here is derived from an EMBL/GenBank/DDBJ whole genome shotgun (WGS) entry which is preliminary data.</text>
</comment>
<reference evidence="1" key="1">
    <citation type="journal article" date="2023" name="Mol. Phylogenet. Evol.">
        <title>Genome-scale phylogeny and comparative genomics of the fungal order Sordariales.</title>
        <authorList>
            <person name="Hensen N."/>
            <person name="Bonometti L."/>
            <person name="Westerberg I."/>
            <person name="Brannstrom I.O."/>
            <person name="Guillou S."/>
            <person name="Cros-Aarteil S."/>
            <person name="Calhoun S."/>
            <person name="Haridas S."/>
            <person name="Kuo A."/>
            <person name="Mondo S."/>
            <person name="Pangilinan J."/>
            <person name="Riley R."/>
            <person name="LaButti K."/>
            <person name="Andreopoulos B."/>
            <person name="Lipzen A."/>
            <person name="Chen C."/>
            <person name="Yan M."/>
            <person name="Daum C."/>
            <person name="Ng V."/>
            <person name="Clum A."/>
            <person name="Steindorff A."/>
            <person name="Ohm R.A."/>
            <person name="Martin F."/>
            <person name="Silar P."/>
            <person name="Natvig D.O."/>
            <person name="Lalanne C."/>
            <person name="Gautier V."/>
            <person name="Ament-Velasquez S.L."/>
            <person name="Kruys A."/>
            <person name="Hutchinson M.I."/>
            <person name="Powell A.J."/>
            <person name="Barry K."/>
            <person name="Miller A.N."/>
            <person name="Grigoriev I.V."/>
            <person name="Debuchy R."/>
            <person name="Gladieux P."/>
            <person name="Hiltunen Thoren M."/>
            <person name="Johannesson H."/>
        </authorList>
    </citation>
    <scope>NUCLEOTIDE SEQUENCE</scope>
    <source>
        <strain evidence="1">CBS 532.94</strain>
    </source>
</reference>
<dbReference type="EMBL" id="MU860652">
    <property type="protein sequence ID" value="KAK4233148.1"/>
    <property type="molecule type" value="Genomic_DNA"/>
</dbReference>
<protein>
    <submittedName>
        <fullName evidence="1">Uncharacterized protein</fullName>
    </submittedName>
</protein>
<evidence type="ECO:0000313" key="2">
    <source>
        <dbReference type="Proteomes" id="UP001303760"/>
    </source>
</evidence>
<sequence length="199" mass="22688">MDLENKLRFDFGELVDEQPPYSDIANVDWDDMKRVLQDREFTRQVDFSVVDFVSDFEEFPKLENDYGDDAYFTSLSATAHGAADNILPFLWSFHDTNSFARAVEEYSGMPMALVSNDDTNQPRATDRQPPTVYDDFGYGSLGTKSVAQGLDRLDAIYERDAASLLRNPYVSMYVFAFAKELAMSMPLEFDGKSLEKPKF</sequence>
<keyword evidence="2" id="KW-1185">Reference proteome</keyword>
<proteinExistence type="predicted"/>
<dbReference type="Proteomes" id="UP001303760">
    <property type="component" value="Unassembled WGS sequence"/>
</dbReference>
<reference evidence="1" key="2">
    <citation type="submission" date="2023-05" db="EMBL/GenBank/DDBJ databases">
        <authorList>
            <consortium name="Lawrence Berkeley National Laboratory"/>
            <person name="Steindorff A."/>
            <person name="Hensen N."/>
            <person name="Bonometti L."/>
            <person name="Westerberg I."/>
            <person name="Brannstrom I.O."/>
            <person name="Guillou S."/>
            <person name="Cros-Aarteil S."/>
            <person name="Calhoun S."/>
            <person name="Haridas S."/>
            <person name="Kuo A."/>
            <person name="Mondo S."/>
            <person name="Pangilinan J."/>
            <person name="Riley R."/>
            <person name="Labutti K."/>
            <person name="Andreopoulos B."/>
            <person name="Lipzen A."/>
            <person name="Chen C."/>
            <person name="Yanf M."/>
            <person name="Daum C."/>
            <person name="Ng V."/>
            <person name="Clum A."/>
            <person name="Ohm R."/>
            <person name="Martin F."/>
            <person name="Silar P."/>
            <person name="Natvig D."/>
            <person name="Lalanne C."/>
            <person name="Gautier V."/>
            <person name="Ament-Velasquez S.L."/>
            <person name="Kruys A."/>
            <person name="Hutchinson M.I."/>
            <person name="Powell A.J."/>
            <person name="Barry K."/>
            <person name="Miller A.N."/>
            <person name="Grigoriev I.V."/>
            <person name="Debuchy R."/>
            <person name="Gladieux P."/>
            <person name="Thoren M.H."/>
            <person name="Johannesson H."/>
        </authorList>
    </citation>
    <scope>NUCLEOTIDE SEQUENCE</scope>
    <source>
        <strain evidence="1">CBS 532.94</strain>
    </source>
</reference>
<gene>
    <name evidence="1" type="ORF">C8A03DRAFT_39167</name>
</gene>
<evidence type="ECO:0000313" key="1">
    <source>
        <dbReference type="EMBL" id="KAK4233148.1"/>
    </source>
</evidence>
<organism evidence="1 2">
    <name type="scientific">Achaetomium macrosporum</name>
    <dbReference type="NCBI Taxonomy" id="79813"/>
    <lineage>
        <taxon>Eukaryota</taxon>
        <taxon>Fungi</taxon>
        <taxon>Dikarya</taxon>
        <taxon>Ascomycota</taxon>
        <taxon>Pezizomycotina</taxon>
        <taxon>Sordariomycetes</taxon>
        <taxon>Sordariomycetidae</taxon>
        <taxon>Sordariales</taxon>
        <taxon>Chaetomiaceae</taxon>
        <taxon>Achaetomium</taxon>
    </lineage>
</organism>
<dbReference type="AlphaFoldDB" id="A0AAN7H6F1"/>
<name>A0AAN7H6F1_9PEZI</name>